<gene>
    <name evidence="4" type="ORF">EX30DRAFT_361547</name>
</gene>
<feature type="compositionally biased region" description="Low complexity" evidence="1">
    <location>
        <begin position="668"/>
        <end position="686"/>
    </location>
</feature>
<evidence type="ECO:0000313" key="4">
    <source>
        <dbReference type="EMBL" id="TGZ83465.1"/>
    </source>
</evidence>
<dbReference type="InterPro" id="IPR011935">
    <property type="entry name" value="CHP02231"/>
</dbReference>
<feature type="region of interest" description="Disordered" evidence="1">
    <location>
        <begin position="502"/>
        <end position="521"/>
    </location>
</feature>
<feature type="region of interest" description="Disordered" evidence="1">
    <location>
        <begin position="267"/>
        <end position="295"/>
    </location>
</feature>
<evidence type="ECO:0000256" key="1">
    <source>
        <dbReference type="SAM" id="MobiDB-lite"/>
    </source>
</evidence>
<evidence type="ECO:0000313" key="5">
    <source>
        <dbReference type="Proteomes" id="UP000298138"/>
    </source>
</evidence>
<dbReference type="EMBL" id="ML220113">
    <property type="protein sequence ID" value="TGZ83465.1"/>
    <property type="molecule type" value="Genomic_DNA"/>
</dbReference>
<organism evidence="4 5">
    <name type="scientific">Ascodesmis nigricans</name>
    <dbReference type="NCBI Taxonomy" id="341454"/>
    <lineage>
        <taxon>Eukaryota</taxon>
        <taxon>Fungi</taxon>
        <taxon>Dikarya</taxon>
        <taxon>Ascomycota</taxon>
        <taxon>Pezizomycotina</taxon>
        <taxon>Pezizomycetes</taxon>
        <taxon>Pezizales</taxon>
        <taxon>Ascodesmidaceae</taxon>
        <taxon>Ascodesmis</taxon>
    </lineage>
</organism>
<evidence type="ECO:0000259" key="3">
    <source>
        <dbReference type="Pfam" id="PF13600"/>
    </source>
</evidence>
<reference evidence="4 5" key="1">
    <citation type="submission" date="2019-04" db="EMBL/GenBank/DDBJ databases">
        <title>Comparative genomics and transcriptomics to analyze fruiting body development in filamentous ascomycetes.</title>
        <authorList>
            <consortium name="DOE Joint Genome Institute"/>
            <person name="Lutkenhaus R."/>
            <person name="Traeger S."/>
            <person name="Breuer J."/>
            <person name="Kuo A."/>
            <person name="Lipzen A."/>
            <person name="Pangilinan J."/>
            <person name="Dilworth D."/>
            <person name="Sandor L."/>
            <person name="Poggeler S."/>
            <person name="Barry K."/>
            <person name="Grigoriev I.V."/>
            <person name="Nowrousian M."/>
        </authorList>
    </citation>
    <scope>NUCLEOTIDE SEQUENCE [LARGE SCALE GENOMIC DNA]</scope>
    <source>
        <strain evidence="4 5">CBS 389.68</strain>
    </source>
</reference>
<dbReference type="InParanoid" id="A0A4V3SJC5"/>
<feature type="compositionally biased region" description="Low complexity" evidence="1">
    <location>
        <begin position="271"/>
        <end position="280"/>
    </location>
</feature>
<name>A0A4V3SJC5_9PEZI</name>
<dbReference type="OrthoDB" id="10068793at2759"/>
<dbReference type="PANTHER" id="PTHR31005:SF8">
    <property type="entry name" value="DUF4139 DOMAIN-CONTAINING PROTEIN"/>
    <property type="match status" value="1"/>
</dbReference>
<feature type="domain" description="DUF4139" evidence="2">
    <location>
        <begin position="300"/>
        <end position="848"/>
    </location>
</feature>
<accession>A0A4V3SJC5</accession>
<dbReference type="Pfam" id="PF13600">
    <property type="entry name" value="DUF4140"/>
    <property type="match status" value="1"/>
</dbReference>
<evidence type="ECO:0000259" key="2">
    <source>
        <dbReference type="Pfam" id="PF13598"/>
    </source>
</evidence>
<feature type="compositionally biased region" description="Low complexity" evidence="1">
    <location>
        <begin position="602"/>
        <end position="620"/>
    </location>
</feature>
<sequence>MYAHRQKLTIVGRPTKSVTIFASSAQVVREFDDIIIKPGINVYTITHLSPYADLSSFQVAGHGTTATILDTSAEVLQHARVSADSDSDSATPSSSDSSDDEFDRDSIIATLPAGQRRREIENELTAIRHSRASLDLEKTVFNKEIAGWEFLIQKLLDVCGGKEGAGHGEVFDAIQTCMESYRDVLGKAHSRFSEIMMQLQKNDTREQNLQRELGKIDKKLEKKLQSAYSRYETLRAKREMRKAEKNLKSGFPYTVLTITLEAKTIPDDTDTPQITATTDAGKPTRLADDTPPSDATAPTLRISYAVNYIHWLPRFHISLSTTTLTGELHYTAEIQNASREAFMDAEVALSTAHQQPWKHLGVRAPPLLQWRIGVGKDNGSNGIAKSKYEREKKGMLFIPTAGGWGEWVQSPQEWGKKPEKTTGCLFGRSKATHGAVAMGGLFGSAATTTPATGFGSAPTSTTVPAPTTGGGLFGAQPALNASNVAGTRTSLFGGFGSAVTAPTAPEAPAAESTDADDTGAGSEAAVTANASTTWGLFGSAKTAPGSTATGGVFGGVGGSSTAPTAPTSERLFGSAAIAPGSATTGFGSSPTAPAPTTGGLFGSAAAAPGSTTTGFGSSPTAPAPTTGGLFGQHSNPNPPPNPNPFTFTPAAPSTLPRAPSSPPPLPYDPTATFTTATSTTHTHGTTTTYTLGRKSLLSTLTTAFTTLPTTHHLSTTSLPSITLTHHITPKLSPFAFVNAFLPLPASAPYIPESTPLKLTVDHHVLGSIPAPAPLASLFPASRSILLPLGTDSNVAITYSAPDPETRTEGLVRTTRVFTHRREWRMRNNSTRKITVKVRDQLPVVDPEEKSVVSVTVLQPKGVQAIVEAWRRLDEWNRRVREVGGDVAKVKDARPVVGRRWVKVELPVGEGDVVASGASGESVSNSSLSSSSSSATSQEKEKQKQEDHGTETKNENHGTCEPVKGLDGAYDGVEWTWSVEAGGVRSGVLVWEVNTTGEKGAVVSLT</sequence>
<dbReference type="Pfam" id="PF13598">
    <property type="entry name" value="DUF4139"/>
    <property type="match status" value="1"/>
</dbReference>
<feature type="compositionally biased region" description="Low complexity" evidence="1">
    <location>
        <begin position="912"/>
        <end position="936"/>
    </location>
</feature>
<feature type="region of interest" description="Disordered" evidence="1">
    <location>
        <begin position="584"/>
        <end position="686"/>
    </location>
</feature>
<feature type="domain" description="DUF4140" evidence="3">
    <location>
        <begin position="18"/>
        <end position="147"/>
    </location>
</feature>
<feature type="compositionally biased region" description="Low complexity" evidence="1">
    <location>
        <begin position="82"/>
        <end position="96"/>
    </location>
</feature>
<dbReference type="Proteomes" id="UP000298138">
    <property type="component" value="Unassembled WGS sequence"/>
</dbReference>
<proteinExistence type="predicted"/>
<dbReference type="STRING" id="341454.A0A4V3SJC5"/>
<feature type="region of interest" description="Disordered" evidence="1">
    <location>
        <begin position="80"/>
        <end position="104"/>
    </location>
</feature>
<feature type="compositionally biased region" description="Low complexity" evidence="1">
    <location>
        <begin position="502"/>
        <end position="512"/>
    </location>
</feature>
<feature type="region of interest" description="Disordered" evidence="1">
    <location>
        <begin position="912"/>
        <end position="964"/>
    </location>
</feature>
<dbReference type="AlphaFoldDB" id="A0A4V3SJC5"/>
<dbReference type="InterPro" id="IPR025554">
    <property type="entry name" value="DUF4140"/>
</dbReference>
<dbReference type="GO" id="GO:0005643">
    <property type="term" value="C:nuclear pore"/>
    <property type="evidence" value="ECO:0007669"/>
    <property type="project" value="UniProtKB-SubCell"/>
</dbReference>
<feature type="compositionally biased region" description="Basic and acidic residues" evidence="1">
    <location>
        <begin position="937"/>
        <end position="957"/>
    </location>
</feature>
<protein>
    <submittedName>
        <fullName evidence="4">Uncharacterized protein</fullName>
    </submittedName>
</protein>
<dbReference type="PANTHER" id="PTHR31005">
    <property type="entry name" value="DUF4139 DOMAIN-CONTAINING PROTEIN"/>
    <property type="match status" value="1"/>
</dbReference>
<dbReference type="InterPro" id="IPR037291">
    <property type="entry name" value="DUF4139"/>
</dbReference>
<feature type="compositionally biased region" description="Low complexity" evidence="1">
    <location>
        <begin position="644"/>
        <end position="658"/>
    </location>
</feature>
<keyword evidence="5" id="KW-1185">Reference proteome</keyword>